<dbReference type="EMBL" id="BSNJ01000002">
    <property type="protein sequence ID" value="GLQ20246.1"/>
    <property type="molecule type" value="Genomic_DNA"/>
</dbReference>
<accession>A0ABQ5UY85</accession>
<keyword evidence="3" id="KW-1185">Reference proteome</keyword>
<comment type="caution">
    <text evidence="2">The sequence shown here is derived from an EMBL/GenBank/DDBJ whole genome shotgun (WGS) entry which is preliminary data.</text>
</comment>
<evidence type="ECO:0000313" key="2">
    <source>
        <dbReference type="EMBL" id="GLQ20246.1"/>
    </source>
</evidence>
<dbReference type="RefSeq" id="WP_284370633.1">
    <property type="nucleotide sequence ID" value="NZ_BSNJ01000002.1"/>
</dbReference>
<keyword evidence="1" id="KW-0732">Signal</keyword>
<reference evidence="2" key="2">
    <citation type="submission" date="2023-01" db="EMBL/GenBank/DDBJ databases">
        <title>Draft genome sequence of Algimonas porphyrae strain NBRC 108216.</title>
        <authorList>
            <person name="Sun Q."/>
            <person name="Mori K."/>
        </authorList>
    </citation>
    <scope>NUCLEOTIDE SEQUENCE</scope>
    <source>
        <strain evidence="2">NBRC 108216</strain>
    </source>
</reference>
<proteinExistence type="predicted"/>
<name>A0ABQ5UY85_9PROT</name>
<organism evidence="2 3">
    <name type="scientific">Algimonas porphyrae</name>
    <dbReference type="NCBI Taxonomy" id="1128113"/>
    <lineage>
        <taxon>Bacteria</taxon>
        <taxon>Pseudomonadati</taxon>
        <taxon>Pseudomonadota</taxon>
        <taxon>Alphaproteobacteria</taxon>
        <taxon>Maricaulales</taxon>
        <taxon>Robiginitomaculaceae</taxon>
        <taxon>Algimonas</taxon>
    </lineage>
</organism>
<protein>
    <submittedName>
        <fullName evidence="2">Uncharacterized protein</fullName>
    </submittedName>
</protein>
<evidence type="ECO:0000313" key="3">
    <source>
        <dbReference type="Proteomes" id="UP001161390"/>
    </source>
</evidence>
<sequence>MKKFQKLALGLTLAVATAMPAAANDAAMCKTYGKFGGAMVDFMLPLTMQNFVDMMTGQKPELLSEMTQSLLTYLDGTDLYNMAQMDGDESDLLGEAAGGVAIELLMSGRATNDQEVITLMEDACLKVGIDAIIDNQRIANKAEAQNLGE</sequence>
<evidence type="ECO:0000256" key="1">
    <source>
        <dbReference type="SAM" id="SignalP"/>
    </source>
</evidence>
<feature type="signal peptide" evidence="1">
    <location>
        <begin position="1"/>
        <end position="23"/>
    </location>
</feature>
<reference evidence="2" key="1">
    <citation type="journal article" date="2014" name="Int. J. Syst. Evol. Microbiol.">
        <title>Complete genome of a new Firmicutes species belonging to the dominant human colonic microbiota ('Ruminococcus bicirculans') reveals two chromosomes and a selective capacity to utilize plant glucans.</title>
        <authorList>
            <consortium name="NISC Comparative Sequencing Program"/>
            <person name="Wegmann U."/>
            <person name="Louis P."/>
            <person name="Goesmann A."/>
            <person name="Henrissat B."/>
            <person name="Duncan S.H."/>
            <person name="Flint H.J."/>
        </authorList>
    </citation>
    <scope>NUCLEOTIDE SEQUENCE</scope>
    <source>
        <strain evidence="2">NBRC 108216</strain>
    </source>
</reference>
<feature type="chain" id="PRO_5046929217" evidence="1">
    <location>
        <begin position="24"/>
        <end position="149"/>
    </location>
</feature>
<gene>
    <name evidence="2" type="ORF">GCM10007854_12010</name>
</gene>
<dbReference type="Proteomes" id="UP001161390">
    <property type="component" value="Unassembled WGS sequence"/>
</dbReference>